<dbReference type="CDD" id="cd06261">
    <property type="entry name" value="TM_PBP2"/>
    <property type="match status" value="1"/>
</dbReference>
<evidence type="ECO:0000256" key="5">
    <source>
        <dbReference type="ARBA" id="ARBA00022856"/>
    </source>
</evidence>
<feature type="transmembrane region" description="Helical" evidence="9">
    <location>
        <begin position="125"/>
        <end position="146"/>
    </location>
</feature>
<gene>
    <name evidence="11" type="ORF">B5P45_23265</name>
</gene>
<keyword evidence="3" id="KW-1003">Cell membrane</keyword>
<protein>
    <submittedName>
        <fullName evidence="11">Peptide ABC transporter permease</fullName>
    </submittedName>
</protein>
<dbReference type="EMBL" id="MZMT01000053">
    <property type="protein sequence ID" value="PIO41980.1"/>
    <property type="molecule type" value="Genomic_DNA"/>
</dbReference>
<accession>A0A2N9VR62</accession>
<dbReference type="GO" id="GO:0015833">
    <property type="term" value="P:peptide transport"/>
    <property type="evidence" value="ECO:0007669"/>
    <property type="project" value="UniProtKB-KW"/>
</dbReference>
<keyword evidence="8 9" id="KW-0472">Membrane</keyword>
<evidence type="ECO:0000256" key="9">
    <source>
        <dbReference type="RuleBase" id="RU363032"/>
    </source>
</evidence>
<evidence type="ECO:0000256" key="2">
    <source>
        <dbReference type="ARBA" id="ARBA00022448"/>
    </source>
</evidence>
<dbReference type="Pfam" id="PF00528">
    <property type="entry name" value="BPD_transp_1"/>
    <property type="match status" value="1"/>
</dbReference>
<dbReference type="GO" id="GO:0055085">
    <property type="term" value="P:transmembrane transport"/>
    <property type="evidence" value="ECO:0007669"/>
    <property type="project" value="InterPro"/>
</dbReference>
<evidence type="ECO:0000256" key="1">
    <source>
        <dbReference type="ARBA" id="ARBA00004651"/>
    </source>
</evidence>
<feature type="transmembrane region" description="Helical" evidence="9">
    <location>
        <begin position="80"/>
        <end position="104"/>
    </location>
</feature>
<name>A0A2N9VR62_9HYPH</name>
<keyword evidence="6" id="KW-0653">Protein transport</keyword>
<proteinExistence type="inferred from homology"/>
<dbReference type="AlphaFoldDB" id="A0A2N9VR62"/>
<keyword evidence="2 9" id="KW-0813">Transport</keyword>
<evidence type="ECO:0000313" key="11">
    <source>
        <dbReference type="EMBL" id="PIO41980.1"/>
    </source>
</evidence>
<comment type="caution">
    <text evidence="11">The sequence shown here is derived from an EMBL/GenBank/DDBJ whole genome shotgun (WGS) entry which is preliminary data.</text>
</comment>
<feature type="domain" description="ABC transmembrane type-1" evidence="10">
    <location>
        <begin position="76"/>
        <end position="264"/>
    </location>
</feature>
<dbReference type="Gene3D" id="1.10.3720.10">
    <property type="entry name" value="MetI-like"/>
    <property type="match status" value="1"/>
</dbReference>
<keyword evidence="7 9" id="KW-1133">Transmembrane helix</keyword>
<dbReference type="InterPro" id="IPR000515">
    <property type="entry name" value="MetI-like"/>
</dbReference>
<dbReference type="InterPro" id="IPR035906">
    <property type="entry name" value="MetI-like_sf"/>
</dbReference>
<feature type="transmembrane region" description="Helical" evidence="9">
    <location>
        <begin position="200"/>
        <end position="220"/>
    </location>
</feature>
<dbReference type="GO" id="GO:0015031">
    <property type="term" value="P:protein transport"/>
    <property type="evidence" value="ECO:0007669"/>
    <property type="project" value="UniProtKB-KW"/>
</dbReference>
<dbReference type="GO" id="GO:0005886">
    <property type="term" value="C:plasma membrane"/>
    <property type="evidence" value="ECO:0007669"/>
    <property type="project" value="UniProtKB-SubCell"/>
</dbReference>
<evidence type="ECO:0000256" key="6">
    <source>
        <dbReference type="ARBA" id="ARBA00022927"/>
    </source>
</evidence>
<dbReference type="OrthoDB" id="9766870at2"/>
<sequence length="275" mass="29018">MSMMARYWRQLNLEGRIGAVLLAMLVLMALLAPLLAPGDPLAITGEPMLRPFASEAHLLGTDRLGRDVLAGLLHGTRTTLLVAFFSAAVALIVGSIVGTLAGFLGGMADMVLMRITEAFQTVPGFLLALAAISVTGPSVPTLIFAISLGNWTQAARVTRAEVLSLRERDFVAAARTLGMRPLEIAFREILPNAFGPTASLAAISVAAAILIEAALSFLGFGDPNRVTWGSMIAEGRTVLRAAPYLSIVPGLALVITVLSVHLIGRGLSRTERLQP</sequence>
<keyword evidence="5" id="KW-0571">Peptide transport</keyword>
<dbReference type="PROSITE" id="PS50928">
    <property type="entry name" value="ABC_TM1"/>
    <property type="match status" value="1"/>
</dbReference>
<dbReference type="InterPro" id="IPR050366">
    <property type="entry name" value="BP-dependent_transpt_permease"/>
</dbReference>
<evidence type="ECO:0000313" key="12">
    <source>
        <dbReference type="Proteomes" id="UP000232163"/>
    </source>
</evidence>
<reference evidence="11 12" key="1">
    <citation type="journal article" date="2017" name="Int J Environ Stud">
        <title>Does the Miocene-Pliocene relict legume Oxytropis triphylla form nitrogen-fixing nodules with a combination of bacterial strains?</title>
        <authorList>
            <person name="Safronova V."/>
            <person name="Belimov A."/>
            <person name="Sazanova A."/>
            <person name="Kuznetsova I."/>
            <person name="Popova J."/>
            <person name="Andronov E."/>
            <person name="Verkhozina A."/>
            <person name="Tikhonovich I."/>
        </authorList>
    </citation>
    <scope>NUCLEOTIDE SEQUENCE [LARGE SCALE GENOMIC DNA]</scope>
    <source>
        <strain evidence="11 12">Tri-38</strain>
    </source>
</reference>
<keyword evidence="12" id="KW-1185">Reference proteome</keyword>
<evidence type="ECO:0000256" key="3">
    <source>
        <dbReference type="ARBA" id="ARBA00022475"/>
    </source>
</evidence>
<dbReference type="RefSeq" id="WP_099999739.1">
    <property type="nucleotide sequence ID" value="NZ_CP017940.1"/>
</dbReference>
<feature type="transmembrane region" description="Helical" evidence="9">
    <location>
        <begin position="241"/>
        <end position="263"/>
    </location>
</feature>
<comment type="similarity">
    <text evidence="9">Belongs to the binding-protein-dependent transport system permease family.</text>
</comment>
<evidence type="ECO:0000259" key="10">
    <source>
        <dbReference type="PROSITE" id="PS50928"/>
    </source>
</evidence>
<evidence type="ECO:0000256" key="7">
    <source>
        <dbReference type="ARBA" id="ARBA00022989"/>
    </source>
</evidence>
<dbReference type="Proteomes" id="UP000232163">
    <property type="component" value="Unassembled WGS sequence"/>
</dbReference>
<comment type="subcellular location">
    <subcellularLocation>
        <location evidence="1 9">Cell membrane</location>
        <topology evidence="1 9">Multi-pass membrane protein</topology>
    </subcellularLocation>
</comment>
<evidence type="ECO:0000256" key="4">
    <source>
        <dbReference type="ARBA" id="ARBA00022692"/>
    </source>
</evidence>
<evidence type="ECO:0000256" key="8">
    <source>
        <dbReference type="ARBA" id="ARBA00023136"/>
    </source>
</evidence>
<dbReference type="PANTHER" id="PTHR43386">
    <property type="entry name" value="OLIGOPEPTIDE TRANSPORT SYSTEM PERMEASE PROTEIN APPC"/>
    <property type="match status" value="1"/>
</dbReference>
<dbReference type="SUPFAM" id="SSF161098">
    <property type="entry name" value="MetI-like"/>
    <property type="match status" value="1"/>
</dbReference>
<keyword evidence="4 9" id="KW-0812">Transmembrane</keyword>
<dbReference type="KEGG" id="pht:BLM14_12815"/>
<dbReference type="PANTHER" id="PTHR43386:SF1">
    <property type="entry name" value="D,D-DIPEPTIDE TRANSPORT SYSTEM PERMEASE PROTEIN DDPC-RELATED"/>
    <property type="match status" value="1"/>
</dbReference>
<organism evidence="11 12">
    <name type="scientific">Phyllobacterium zundukense</name>
    <dbReference type="NCBI Taxonomy" id="1867719"/>
    <lineage>
        <taxon>Bacteria</taxon>
        <taxon>Pseudomonadati</taxon>
        <taxon>Pseudomonadota</taxon>
        <taxon>Alphaproteobacteria</taxon>
        <taxon>Hyphomicrobiales</taxon>
        <taxon>Phyllobacteriaceae</taxon>
        <taxon>Phyllobacterium</taxon>
    </lineage>
</organism>